<dbReference type="GO" id="GO:0005829">
    <property type="term" value="C:cytosol"/>
    <property type="evidence" value="ECO:0007669"/>
    <property type="project" value="TreeGrafter"/>
</dbReference>
<keyword evidence="4 8" id="KW-0067">ATP-binding</keyword>
<feature type="binding site" evidence="8">
    <location>
        <begin position="18"/>
        <end position="19"/>
    </location>
    <ligand>
        <name>ATP</name>
        <dbReference type="ChEBI" id="CHEBI:30616"/>
    </ligand>
</feature>
<keyword evidence="3 8" id="KW-0547">Nucleotide-binding</keyword>
<dbReference type="EMBL" id="PSZO01000025">
    <property type="protein sequence ID" value="TCG10684.1"/>
    <property type="molecule type" value="Genomic_DNA"/>
</dbReference>
<comment type="similarity">
    <text evidence="1 8 9">Belongs to the class-I aminoacyl-tRNA synthetase family.</text>
</comment>
<evidence type="ECO:0000256" key="5">
    <source>
        <dbReference type="ARBA" id="ARBA00022917"/>
    </source>
</evidence>
<dbReference type="CDD" id="cd00806">
    <property type="entry name" value="TrpRS_core"/>
    <property type="match status" value="1"/>
</dbReference>
<dbReference type="PRINTS" id="PR01039">
    <property type="entry name" value="TRNASYNTHTRP"/>
</dbReference>
<feature type="binding site" evidence="8">
    <location>
        <begin position="151"/>
        <end position="153"/>
    </location>
    <ligand>
        <name>ATP</name>
        <dbReference type="ChEBI" id="CHEBI:30616"/>
    </ligand>
</feature>
<dbReference type="InterPro" id="IPR050203">
    <property type="entry name" value="Trp-tRNA_synthetase"/>
</dbReference>
<evidence type="ECO:0000256" key="7">
    <source>
        <dbReference type="ARBA" id="ARBA00049929"/>
    </source>
</evidence>
<protein>
    <recommendedName>
        <fullName evidence="8">Tryptophan--tRNA ligase</fullName>
        <ecNumber evidence="8">6.1.1.2</ecNumber>
    </recommendedName>
    <alternativeName>
        <fullName evidence="8">Tryptophanyl-tRNA synthetase</fullName>
        <shortName evidence="8">TrpRS</shortName>
    </alternativeName>
</protein>
<feature type="binding site" evidence="8">
    <location>
        <position position="139"/>
    </location>
    <ligand>
        <name>L-tryptophan</name>
        <dbReference type="ChEBI" id="CHEBI:57912"/>
    </ligand>
</feature>
<dbReference type="SUPFAM" id="SSF52374">
    <property type="entry name" value="Nucleotidylyl transferase"/>
    <property type="match status" value="1"/>
</dbReference>
<dbReference type="InterPro" id="IPR002306">
    <property type="entry name" value="Trp-tRNA-ligase"/>
</dbReference>
<evidence type="ECO:0000256" key="1">
    <source>
        <dbReference type="ARBA" id="ARBA00005594"/>
    </source>
</evidence>
<dbReference type="EC" id="6.1.1.2" evidence="8"/>
<dbReference type="InterPro" id="IPR024109">
    <property type="entry name" value="Trp-tRNA-ligase_bac-type"/>
</dbReference>
<sequence length="329" mass="36651">MKKRILSGITATGTLTIGNYLGAIKNFVKLQEEFEMFIFVADLHALTNPIEPKELRKNKKNIMALYIACGLDPEKTTLFNQSDVKEHGHMSWLISSQTTIGELNRMTQFKDKSSKVKSSNGTEMIPTGLLIYPALMAGDILLYNPDLVPVGADQKQHLELTRNIATRINNKFGDTFKIPKPYIAKEGAKIMSLTDPTSKMSKSSPNAKSHILLLDDPELAASKIRKAVTDSENKVYVSPEKPGVTNLLTIYAGFKDITIAEAAEYFKNHNYKDFKDEIAVVVKEFLINIQAKYKDAILNVKEIAEQGALKASQQAIKSSSKLERRLGLK</sequence>
<dbReference type="GO" id="GO:0006436">
    <property type="term" value="P:tryptophanyl-tRNA aminoacylation"/>
    <property type="evidence" value="ECO:0007669"/>
    <property type="project" value="UniProtKB-UniRule"/>
</dbReference>
<dbReference type="PANTHER" id="PTHR43766:SF1">
    <property type="entry name" value="TRYPTOPHAN--TRNA LIGASE, MITOCHONDRIAL"/>
    <property type="match status" value="1"/>
</dbReference>
<comment type="function">
    <text evidence="8">Catalyzes the attachment of tryptophan to tRNA(Trp).</text>
</comment>
<comment type="subcellular location">
    <subcellularLocation>
        <location evidence="8">Cytoplasm</location>
    </subcellularLocation>
</comment>
<evidence type="ECO:0000313" key="11">
    <source>
        <dbReference type="Proteomes" id="UP000294192"/>
    </source>
</evidence>
<evidence type="ECO:0000256" key="3">
    <source>
        <dbReference type="ARBA" id="ARBA00022741"/>
    </source>
</evidence>
<evidence type="ECO:0000256" key="8">
    <source>
        <dbReference type="HAMAP-Rule" id="MF_00140"/>
    </source>
</evidence>
<comment type="subunit">
    <text evidence="8">Homodimer.</text>
</comment>
<dbReference type="Pfam" id="PF00579">
    <property type="entry name" value="tRNA-synt_1b"/>
    <property type="match status" value="1"/>
</dbReference>
<reference evidence="10 11" key="1">
    <citation type="submission" date="2018-02" db="EMBL/GenBank/DDBJ databases">
        <title>Mycoplasma marinum and Mycoplasma todarodis sp. nov., moderately halophilic and psychrotolerant mycoplasmas isolated from cephalopods.</title>
        <authorList>
            <person name="Viver T."/>
        </authorList>
    </citation>
    <scope>NUCLEOTIDE SEQUENCE [LARGE SCALE GENOMIC DNA]</scope>
    <source>
        <strain evidence="10 11">PE</strain>
    </source>
</reference>
<dbReference type="NCBIfam" id="TIGR00233">
    <property type="entry name" value="trpS"/>
    <property type="match status" value="1"/>
</dbReference>
<dbReference type="AlphaFoldDB" id="A0A4R0XJR4"/>
<name>A0A4R0XJR4_9MOLU</name>
<feature type="binding site" evidence="8">
    <location>
        <position position="190"/>
    </location>
    <ligand>
        <name>ATP</name>
        <dbReference type="ChEBI" id="CHEBI:30616"/>
    </ligand>
</feature>
<dbReference type="HAMAP" id="MF_00140_B">
    <property type="entry name" value="Trp_tRNA_synth_B"/>
    <property type="match status" value="1"/>
</dbReference>
<dbReference type="Proteomes" id="UP000294192">
    <property type="component" value="Unassembled WGS sequence"/>
</dbReference>
<keyword evidence="5 8" id="KW-0648">Protein biosynthesis</keyword>
<keyword evidence="11" id="KW-1185">Reference proteome</keyword>
<keyword evidence="2 8" id="KW-0436">Ligase</keyword>
<dbReference type="FunFam" id="1.10.240.10:FF:000002">
    <property type="entry name" value="Tryptophan--tRNA ligase"/>
    <property type="match status" value="1"/>
</dbReference>
<keyword evidence="8" id="KW-0963">Cytoplasm</keyword>
<accession>A0A4R0XJR4</accession>
<evidence type="ECO:0000313" key="10">
    <source>
        <dbReference type="EMBL" id="TCG10684.1"/>
    </source>
</evidence>
<dbReference type="InterPro" id="IPR014729">
    <property type="entry name" value="Rossmann-like_a/b/a_fold"/>
</dbReference>
<comment type="caution">
    <text evidence="10">The sequence shown here is derived from an EMBL/GenBank/DDBJ whole genome shotgun (WGS) entry which is preliminary data.</text>
</comment>
<evidence type="ECO:0000256" key="4">
    <source>
        <dbReference type="ARBA" id="ARBA00022840"/>
    </source>
</evidence>
<dbReference type="GO" id="GO:0005524">
    <property type="term" value="F:ATP binding"/>
    <property type="evidence" value="ECO:0007669"/>
    <property type="project" value="UniProtKB-UniRule"/>
</dbReference>
<proteinExistence type="inferred from homology"/>
<organism evidence="10 11">
    <name type="scientific">Mycoplasma marinum</name>
    <dbReference type="NCBI Taxonomy" id="1937190"/>
    <lineage>
        <taxon>Bacteria</taxon>
        <taxon>Bacillati</taxon>
        <taxon>Mycoplasmatota</taxon>
        <taxon>Mollicutes</taxon>
        <taxon>Mycoplasmataceae</taxon>
        <taxon>Mycoplasma</taxon>
    </lineage>
</organism>
<dbReference type="PANTHER" id="PTHR43766">
    <property type="entry name" value="TRYPTOPHAN--TRNA LIGASE, MITOCHONDRIAL"/>
    <property type="match status" value="1"/>
</dbReference>
<dbReference type="InterPro" id="IPR002305">
    <property type="entry name" value="aa-tRNA-synth_Ic"/>
</dbReference>
<gene>
    <name evidence="8 10" type="primary">trpS</name>
    <name evidence="10" type="ORF">C4B24_04200</name>
</gene>
<evidence type="ECO:0000256" key="9">
    <source>
        <dbReference type="RuleBase" id="RU363036"/>
    </source>
</evidence>
<dbReference type="Gene3D" id="1.10.240.10">
    <property type="entry name" value="Tyrosyl-Transfer RNA Synthetase"/>
    <property type="match status" value="1"/>
</dbReference>
<dbReference type="RefSeq" id="WP_131599514.1">
    <property type="nucleotide sequence ID" value="NZ_CBDBYK010000022.1"/>
</dbReference>
<dbReference type="Gene3D" id="3.40.50.620">
    <property type="entry name" value="HUPs"/>
    <property type="match status" value="1"/>
</dbReference>
<dbReference type="GO" id="GO:0004830">
    <property type="term" value="F:tryptophan-tRNA ligase activity"/>
    <property type="evidence" value="ECO:0007669"/>
    <property type="project" value="UniProtKB-UniRule"/>
</dbReference>
<feature type="binding site" evidence="8">
    <location>
        <begin position="199"/>
        <end position="203"/>
    </location>
    <ligand>
        <name>ATP</name>
        <dbReference type="ChEBI" id="CHEBI:30616"/>
    </ligand>
</feature>
<feature type="binding site" evidence="8">
    <location>
        <begin position="10"/>
        <end position="12"/>
    </location>
    <ligand>
        <name>ATP</name>
        <dbReference type="ChEBI" id="CHEBI:30616"/>
    </ligand>
</feature>
<keyword evidence="6 8" id="KW-0030">Aminoacyl-tRNA synthetase</keyword>
<feature type="short sequence motif" description="'HIGH' region" evidence="8">
    <location>
        <begin position="11"/>
        <end position="19"/>
    </location>
</feature>
<evidence type="ECO:0000256" key="2">
    <source>
        <dbReference type="ARBA" id="ARBA00022598"/>
    </source>
</evidence>
<feature type="short sequence motif" description="'KMSKS' region" evidence="8">
    <location>
        <begin position="199"/>
        <end position="203"/>
    </location>
</feature>
<dbReference type="OrthoDB" id="9801042at2"/>
<evidence type="ECO:0000256" key="6">
    <source>
        <dbReference type="ARBA" id="ARBA00023146"/>
    </source>
</evidence>
<comment type="catalytic activity">
    <reaction evidence="7 8">
        <text>tRNA(Trp) + L-tryptophan + ATP = L-tryptophyl-tRNA(Trp) + AMP + diphosphate + H(+)</text>
        <dbReference type="Rhea" id="RHEA:24080"/>
        <dbReference type="Rhea" id="RHEA-COMP:9671"/>
        <dbReference type="Rhea" id="RHEA-COMP:9705"/>
        <dbReference type="ChEBI" id="CHEBI:15378"/>
        <dbReference type="ChEBI" id="CHEBI:30616"/>
        <dbReference type="ChEBI" id="CHEBI:33019"/>
        <dbReference type="ChEBI" id="CHEBI:57912"/>
        <dbReference type="ChEBI" id="CHEBI:78442"/>
        <dbReference type="ChEBI" id="CHEBI:78535"/>
        <dbReference type="ChEBI" id="CHEBI:456215"/>
        <dbReference type="EC" id="6.1.1.2"/>
    </reaction>
</comment>